<evidence type="ECO:0000256" key="1">
    <source>
        <dbReference type="SAM" id="SignalP"/>
    </source>
</evidence>
<dbReference type="RefSeq" id="WP_173768218.1">
    <property type="nucleotide sequence ID" value="NZ_CP048836.1"/>
</dbReference>
<name>A0A6C1B6Y4_9RHOO</name>
<feature type="signal peptide" evidence="1">
    <location>
        <begin position="1"/>
        <end position="31"/>
    </location>
</feature>
<sequence length="91" mass="9244">MNQEPSHTALPCRLRTLCLVAVFCTPALALAKGVPAESSTPGKAGATELKALVTPASAPRVAPRQVAQGASKSAGDALALKLLMHRLVTGS</sequence>
<organism evidence="2 3">
    <name type="scientific">Nitrogeniibacter mangrovi</name>
    <dbReference type="NCBI Taxonomy" id="2016596"/>
    <lineage>
        <taxon>Bacteria</taxon>
        <taxon>Pseudomonadati</taxon>
        <taxon>Pseudomonadota</taxon>
        <taxon>Betaproteobacteria</taxon>
        <taxon>Rhodocyclales</taxon>
        <taxon>Zoogloeaceae</taxon>
        <taxon>Nitrogeniibacter</taxon>
    </lineage>
</organism>
<keyword evidence="3" id="KW-1185">Reference proteome</keyword>
<gene>
    <name evidence="2" type="ORF">G3580_19020</name>
</gene>
<dbReference type="KEGG" id="azq:G3580_19020"/>
<reference evidence="2 3" key="1">
    <citation type="submission" date="2020-02" db="EMBL/GenBank/DDBJ databases">
        <title>Nitrogenibacter mangrovi gen. nov., sp. nov. isolated from mangrove sediment, a denitrifying betaproteobacterium.</title>
        <authorList>
            <person name="Liao H."/>
            <person name="Tian Y."/>
        </authorList>
    </citation>
    <scope>NUCLEOTIDE SEQUENCE [LARGE SCALE GENOMIC DNA]</scope>
    <source>
        <strain evidence="2 3">M9-3-2</strain>
    </source>
</reference>
<dbReference type="EMBL" id="CP048836">
    <property type="protein sequence ID" value="QID19526.1"/>
    <property type="molecule type" value="Genomic_DNA"/>
</dbReference>
<dbReference type="AlphaFoldDB" id="A0A6C1B6Y4"/>
<feature type="chain" id="PRO_5025346308" evidence="1">
    <location>
        <begin position="32"/>
        <end position="91"/>
    </location>
</feature>
<keyword evidence="1" id="KW-0732">Signal</keyword>
<evidence type="ECO:0000313" key="2">
    <source>
        <dbReference type="EMBL" id="QID19526.1"/>
    </source>
</evidence>
<accession>A0A6C1B6Y4</accession>
<evidence type="ECO:0000313" key="3">
    <source>
        <dbReference type="Proteomes" id="UP000501991"/>
    </source>
</evidence>
<protein>
    <submittedName>
        <fullName evidence="2">Uncharacterized protein</fullName>
    </submittedName>
</protein>
<dbReference type="Proteomes" id="UP000501991">
    <property type="component" value="Chromosome"/>
</dbReference>
<proteinExistence type="predicted"/>